<dbReference type="Gene3D" id="3.30.710.10">
    <property type="entry name" value="Potassium Channel Kv1.1, Chain A"/>
    <property type="match status" value="1"/>
</dbReference>
<dbReference type="OrthoDB" id="546755at2759"/>
<dbReference type="EMBL" id="JAEHOC010000005">
    <property type="protein sequence ID" value="KAG2441487.1"/>
    <property type="molecule type" value="Genomic_DNA"/>
</dbReference>
<dbReference type="AlphaFoldDB" id="A0A835T9P0"/>
<feature type="region of interest" description="Disordered" evidence="1">
    <location>
        <begin position="1"/>
        <end position="33"/>
    </location>
</feature>
<proteinExistence type="predicted"/>
<name>A0A835T9P0_CHLIN</name>
<protein>
    <recommendedName>
        <fullName evidence="4">BACK domain-containing protein</fullName>
    </recommendedName>
</protein>
<feature type="compositionally biased region" description="Low complexity" evidence="1">
    <location>
        <begin position="155"/>
        <end position="164"/>
    </location>
</feature>
<comment type="caution">
    <text evidence="2">The sequence shown here is derived from an EMBL/GenBank/DDBJ whole genome shotgun (WGS) entry which is preliminary data.</text>
</comment>
<accession>A0A835T9P0</accession>
<feature type="compositionally biased region" description="Gly residues" evidence="1">
    <location>
        <begin position="165"/>
        <end position="175"/>
    </location>
</feature>
<feature type="region of interest" description="Disordered" evidence="1">
    <location>
        <begin position="507"/>
        <end position="547"/>
    </location>
</feature>
<feature type="compositionally biased region" description="Basic and acidic residues" evidence="1">
    <location>
        <begin position="517"/>
        <end position="537"/>
    </location>
</feature>
<feature type="compositionally biased region" description="Low complexity" evidence="1">
    <location>
        <begin position="1"/>
        <end position="25"/>
    </location>
</feature>
<sequence length="578" mass="61703">MLETLPPGGQAAPAGTSAAGPAEPGSVVGEPLPAHSSILRPACEKWNQQWLDWTPHPGNKAPASKRAKLSTEQAVAGGASTAARADVPEIRIAVRSAHEVAAAAAVVKFAYTGRVEAGSITEALQVRQQADYLQMPRCMEACLALVKEKLQGSGSSAGARSSSSAGGGDGGGSGNGSSSAEAATELFRCSALWPDPANDPSFAAFAAVVTEAKRRLVAHFGDALAVLDNAELFNQMRALPAVGLEVLLESDDFGTDSESSLVLMLAEWMKVNYSSTDADTRRRPCGLLRLVQCSRAYLDWILPALALDHHDNPDSQAGWLPITLDQAGWLSKYVGASGAMKEALWEERTAGGGMPEGWLNDRPHRQCVPPAGLTFTCSASQEDLLKEFGNLGEQQCSCVFPKVDGTTDGSIWAMGLEWYPQLEYTQGDANAVMLLSVRVPAAFEVESGTVHRLNDLCRPTESLRAGLYMSKWRADGRRKDVRICSFASSDIVRFCVGSGYDLALSGAAAPPAPEQQRAGEQRPAGEKQQEEQARRAPEQQQARRAREAAVATQWAAYLKDGEVTGKVVVLPREDTNQQ</sequence>
<keyword evidence="3" id="KW-1185">Reference proteome</keyword>
<feature type="compositionally biased region" description="Low complexity" evidence="1">
    <location>
        <begin position="538"/>
        <end position="547"/>
    </location>
</feature>
<dbReference type="Proteomes" id="UP000650467">
    <property type="component" value="Unassembled WGS sequence"/>
</dbReference>
<dbReference type="PANTHER" id="PTHR46336">
    <property type="entry name" value="OS02G0260700 PROTEIN"/>
    <property type="match status" value="1"/>
</dbReference>
<evidence type="ECO:0008006" key="4">
    <source>
        <dbReference type="Google" id="ProtNLM"/>
    </source>
</evidence>
<evidence type="ECO:0000256" key="1">
    <source>
        <dbReference type="SAM" id="MobiDB-lite"/>
    </source>
</evidence>
<reference evidence="2" key="1">
    <citation type="journal article" date="2020" name="bioRxiv">
        <title>Comparative genomics of Chlamydomonas.</title>
        <authorList>
            <person name="Craig R.J."/>
            <person name="Hasan A.R."/>
            <person name="Ness R.W."/>
            <person name="Keightley P.D."/>
        </authorList>
    </citation>
    <scope>NUCLEOTIDE SEQUENCE</scope>
    <source>
        <strain evidence="2">SAG 7.73</strain>
    </source>
</reference>
<feature type="region of interest" description="Disordered" evidence="1">
    <location>
        <begin position="155"/>
        <end position="179"/>
    </location>
</feature>
<evidence type="ECO:0000313" key="3">
    <source>
        <dbReference type="Proteomes" id="UP000650467"/>
    </source>
</evidence>
<evidence type="ECO:0000313" key="2">
    <source>
        <dbReference type="EMBL" id="KAG2441487.1"/>
    </source>
</evidence>
<dbReference type="InterPro" id="IPR045890">
    <property type="entry name" value="POB1-like"/>
</dbReference>
<dbReference type="InterPro" id="IPR011333">
    <property type="entry name" value="SKP1/BTB/POZ_sf"/>
</dbReference>
<organism evidence="2 3">
    <name type="scientific">Chlamydomonas incerta</name>
    <dbReference type="NCBI Taxonomy" id="51695"/>
    <lineage>
        <taxon>Eukaryota</taxon>
        <taxon>Viridiplantae</taxon>
        <taxon>Chlorophyta</taxon>
        <taxon>core chlorophytes</taxon>
        <taxon>Chlorophyceae</taxon>
        <taxon>CS clade</taxon>
        <taxon>Chlamydomonadales</taxon>
        <taxon>Chlamydomonadaceae</taxon>
        <taxon>Chlamydomonas</taxon>
    </lineage>
</organism>
<gene>
    <name evidence="2" type="ORF">HXX76_003109</name>
</gene>
<dbReference type="PANTHER" id="PTHR46336:SF3">
    <property type="entry name" value="BTB_POZ DOMAIN-CONTAINING PROTEIN POB1"/>
    <property type="match status" value="1"/>
</dbReference>